<accession>A0A655J1F8</accession>
<gene>
    <name evidence="2" type="ORF">ERS007657_04236</name>
    <name evidence="3" type="ORF">ERS007720_02373</name>
</gene>
<feature type="region of interest" description="Disordered" evidence="1">
    <location>
        <begin position="109"/>
        <end position="140"/>
    </location>
</feature>
<evidence type="ECO:0000313" key="5">
    <source>
        <dbReference type="Proteomes" id="UP000046680"/>
    </source>
</evidence>
<evidence type="ECO:0000313" key="3">
    <source>
        <dbReference type="EMBL" id="COW33154.1"/>
    </source>
</evidence>
<protein>
    <submittedName>
        <fullName evidence="3">Uncharacterized protein</fullName>
    </submittedName>
</protein>
<sequence>MYGMIGVDADAAMHMHDGMRHPMPGFGGPEPRGGDVDVGWLGALPACQGIFGHPPGRLGKRQSQSLDVDVAVSQPLPHRLEAADRAVELFTGARIFGRHLQSALEHTELKSGAAQGGKRAEPNRDIGSADPAGGVHFGPV</sequence>
<evidence type="ECO:0000313" key="2">
    <source>
        <dbReference type="EMBL" id="CFS14403.1"/>
    </source>
</evidence>
<dbReference type="Proteomes" id="UP000046680">
    <property type="component" value="Unassembled WGS sequence"/>
</dbReference>
<dbReference type="EMBL" id="CGCX01002639">
    <property type="protein sequence ID" value="CFS14403.1"/>
    <property type="molecule type" value="Genomic_DNA"/>
</dbReference>
<evidence type="ECO:0000313" key="4">
    <source>
        <dbReference type="Proteomes" id="UP000044938"/>
    </source>
</evidence>
<dbReference type="AlphaFoldDB" id="A0A655J1F8"/>
<dbReference type="EMBL" id="CSAJ01000300">
    <property type="protein sequence ID" value="COW33154.1"/>
    <property type="molecule type" value="Genomic_DNA"/>
</dbReference>
<reference evidence="4 5" key="1">
    <citation type="submission" date="2015-03" db="EMBL/GenBank/DDBJ databases">
        <authorList>
            <consortium name="Pathogen Informatics"/>
        </authorList>
    </citation>
    <scope>NUCLEOTIDE SEQUENCE [LARGE SCALE GENOMIC DNA]</scope>
    <source>
        <strain evidence="2 5">C09601061</strain>
        <strain evidence="3 4">M09401471</strain>
    </source>
</reference>
<evidence type="ECO:0000256" key="1">
    <source>
        <dbReference type="SAM" id="MobiDB-lite"/>
    </source>
</evidence>
<proteinExistence type="predicted"/>
<name>A0A655J1F8_MYCTX</name>
<dbReference type="Proteomes" id="UP000044938">
    <property type="component" value="Unassembled WGS sequence"/>
</dbReference>
<organism evidence="3 4">
    <name type="scientific">Mycobacterium tuberculosis</name>
    <dbReference type="NCBI Taxonomy" id="1773"/>
    <lineage>
        <taxon>Bacteria</taxon>
        <taxon>Bacillati</taxon>
        <taxon>Actinomycetota</taxon>
        <taxon>Actinomycetes</taxon>
        <taxon>Mycobacteriales</taxon>
        <taxon>Mycobacteriaceae</taxon>
        <taxon>Mycobacterium</taxon>
        <taxon>Mycobacterium tuberculosis complex</taxon>
    </lineage>
</organism>